<dbReference type="GO" id="GO:0035438">
    <property type="term" value="F:cyclic-di-GMP binding"/>
    <property type="evidence" value="ECO:0007669"/>
    <property type="project" value="InterPro"/>
</dbReference>
<dbReference type="RefSeq" id="WP_121680735.1">
    <property type="nucleotide sequence ID" value="NZ_RCVZ01000007.1"/>
</dbReference>
<dbReference type="InterPro" id="IPR009926">
    <property type="entry name" value="T3SS_YcgR_PilZN"/>
</dbReference>
<dbReference type="Gene3D" id="2.40.10.220">
    <property type="entry name" value="predicted glycosyltransferase like domains"/>
    <property type="match status" value="1"/>
</dbReference>
<evidence type="ECO:0000313" key="4">
    <source>
        <dbReference type="Proteomes" id="UP000276770"/>
    </source>
</evidence>
<gene>
    <name evidence="3" type="ORF">D9X91_11290</name>
</gene>
<dbReference type="InterPro" id="IPR009875">
    <property type="entry name" value="PilZ_domain"/>
</dbReference>
<accession>A0A3L7JY85</accession>
<dbReference type="AlphaFoldDB" id="A0A3L7JY85"/>
<sequence>MLKIGSILNLEPNKTSPKEKFKCKVHDIQESKILIDYPVNLETDRTIFLLDGMQLTASFVNDDGSAFMFETEVLGRRKNTIPLIVLHFPGNEKLIKIQRRKFVRIETSVDVSVKLNFNGAFVEFTSITNDVSAGGCALILPRNHSVKKGMEGNIWLVLPMQSGDIHYLHLQCKVARIGEENHKQIASIQFENVPNHEQQILFRFCFDRQLSMKRKGVLS</sequence>
<organism evidence="3 4">
    <name type="scientific">Falsibacillus albus</name>
    <dbReference type="NCBI Taxonomy" id="2478915"/>
    <lineage>
        <taxon>Bacteria</taxon>
        <taxon>Bacillati</taxon>
        <taxon>Bacillota</taxon>
        <taxon>Bacilli</taxon>
        <taxon>Bacillales</taxon>
        <taxon>Bacillaceae</taxon>
        <taxon>Falsibacillus</taxon>
    </lineage>
</organism>
<reference evidence="3 4" key="1">
    <citation type="submission" date="2018-10" db="EMBL/GenBank/DDBJ databases">
        <title>Falsibacillus sp. genome draft.</title>
        <authorList>
            <person name="Shi S."/>
        </authorList>
    </citation>
    <scope>NUCLEOTIDE SEQUENCE [LARGE SCALE GENOMIC DNA]</scope>
    <source>
        <strain evidence="3 4">GY 10110</strain>
    </source>
</reference>
<keyword evidence="4" id="KW-1185">Reference proteome</keyword>
<dbReference type="Pfam" id="PF12945">
    <property type="entry name" value="PilZNR"/>
    <property type="match status" value="1"/>
</dbReference>
<comment type="caution">
    <text evidence="3">The sequence shown here is derived from an EMBL/GenBank/DDBJ whole genome shotgun (WGS) entry which is preliminary data.</text>
</comment>
<name>A0A3L7JY85_9BACI</name>
<feature type="domain" description="Type III secretion system flagellar brake protein YcgR PilZN" evidence="2">
    <location>
        <begin position="3"/>
        <end position="89"/>
    </location>
</feature>
<protein>
    <submittedName>
        <fullName evidence="3">Pilus assembly protein PilZ</fullName>
    </submittedName>
</protein>
<evidence type="ECO:0000259" key="2">
    <source>
        <dbReference type="Pfam" id="PF12945"/>
    </source>
</evidence>
<dbReference type="SUPFAM" id="SSF141371">
    <property type="entry name" value="PilZ domain-like"/>
    <property type="match status" value="1"/>
</dbReference>
<dbReference type="Pfam" id="PF07238">
    <property type="entry name" value="PilZ"/>
    <property type="match status" value="1"/>
</dbReference>
<dbReference type="OrthoDB" id="1951449at2"/>
<proteinExistence type="predicted"/>
<feature type="domain" description="PilZ" evidence="1">
    <location>
        <begin position="98"/>
        <end position="206"/>
    </location>
</feature>
<evidence type="ECO:0000259" key="1">
    <source>
        <dbReference type="Pfam" id="PF07238"/>
    </source>
</evidence>
<dbReference type="Proteomes" id="UP000276770">
    <property type="component" value="Unassembled WGS sequence"/>
</dbReference>
<dbReference type="EMBL" id="RCVZ01000007">
    <property type="protein sequence ID" value="RLQ95079.1"/>
    <property type="molecule type" value="Genomic_DNA"/>
</dbReference>
<evidence type="ECO:0000313" key="3">
    <source>
        <dbReference type="EMBL" id="RLQ95079.1"/>
    </source>
</evidence>